<evidence type="ECO:0000313" key="3">
    <source>
        <dbReference type="Proteomes" id="UP001176059"/>
    </source>
</evidence>
<protein>
    <recommendedName>
        <fullName evidence="4">Fucose-specific lectin</fullName>
    </recommendedName>
</protein>
<evidence type="ECO:0008006" key="4">
    <source>
        <dbReference type="Google" id="ProtNLM"/>
    </source>
</evidence>
<dbReference type="SUPFAM" id="SSF89372">
    <property type="entry name" value="Fucose-specific lectin"/>
    <property type="match status" value="1"/>
</dbReference>
<comment type="similarity">
    <text evidence="1">Belongs to the fungal fucose-specific lectin family.</text>
</comment>
<organism evidence="2 3">
    <name type="scientific">Lentinula guzmanii</name>
    <dbReference type="NCBI Taxonomy" id="2804957"/>
    <lineage>
        <taxon>Eukaryota</taxon>
        <taxon>Fungi</taxon>
        <taxon>Dikarya</taxon>
        <taxon>Basidiomycota</taxon>
        <taxon>Agaricomycotina</taxon>
        <taxon>Agaricomycetes</taxon>
        <taxon>Agaricomycetidae</taxon>
        <taxon>Agaricales</taxon>
        <taxon>Marasmiineae</taxon>
        <taxon>Omphalotaceae</taxon>
        <taxon>Lentinula</taxon>
    </lineage>
</organism>
<dbReference type="Gene3D" id="2.120.10.70">
    <property type="entry name" value="Fucose-specific lectin"/>
    <property type="match status" value="1"/>
</dbReference>
<accession>A0AA38JNQ4</accession>
<reference evidence="2" key="1">
    <citation type="submission" date="2022-08" db="EMBL/GenBank/DDBJ databases">
        <authorList>
            <consortium name="DOE Joint Genome Institute"/>
            <person name="Min B."/>
            <person name="Sierra-Patev S."/>
            <person name="Naranjo-Ortiz M."/>
            <person name="Looney B."/>
            <person name="Konkel Z."/>
            <person name="Slot J.C."/>
            <person name="Sakamoto Y."/>
            <person name="Steenwyk J.L."/>
            <person name="Rokas A."/>
            <person name="Carro J."/>
            <person name="Camarero S."/>
            <person name="Ferreira P."/>
            <person name="Molpeceres G."/>
            <person name="Ruiz-duenas F.J."/>
            <person name="Serrano A."/>
            <person name="Henrissat B."/>
            <person name="Drula E."/>
            <person name="Hughes K.W."/>
            <person name="Mata J.L."/>
            <person name="Ishikawa N.K."/>
            <person name="Vargas-Isla R."/>
            <person name="Ushijima S."/>
            <person name="Smith C.A."/>
            <person name="Ahrendt S."/>
            <person name="Andreopoulos W."/>
            <person name="He G."/>
            <person name="LaButti K."/>
            <person name="Lipzen A."/>
            <person name="Ng V."/>
            <person name="Riley R."/>
            <person name="Sandor L."/>
            <person name="Barry K."/>
            <person name="Martinez A.T."/>
            <person name="Xiao Y."/>
            <person name="Gibbons J.G."/>
            <person name="Terashima K."/>
            <person name="Hibbett D.S."/>
            <person name="Grigoriev I.V."/>
        </authorList>
    </citation>
    <scope>NUCLEOTIDE SEQUENCE</scope>
    <source>
        <strain evidence="2">ET3784</strain>
    </source>
</reference>
<dbReference type="AlphaFoldDB" id="A0AA38JNQ4"/>
<sequence>MKAIASNLTANAIVPISGTNMGAVALPDGNTRVYYQDSNNGSIIQLVISNALTEGGYRSSNVWVPPSEVRYNTPVAASLVQSTNDDSDQIHVFFFSPDNILSEYYWKGDGHQGGPDCSDCVTGSGYVGVEGSQMLYALASSATSPPTLRVGFISAGSPNTITEAVKTTGGWSLASLTSI</sequence>
<evidence type="ECO:0000256" key="1">
    <source>
        <dbReference type="ARBA" id="ARBA00009042"/>
    </source>
</evidence>
<gene>
    <name evidence="2" type="ORF">DFJ43DRAFT_1189649</name>
</gene>
<dbReference type="Proteomes" id="UP001176059">
    <property type="component" value="Unassembled WGS sequence"/>
</dbReference>
<comment type="caution">
    <text evidence="2">The sequence shown here is derived from an EMBL/GenBank/DDBJ whole genome shotgun (WGS) entry which is preliminary data.</text>
</comment>
<name>A0AA38JNQ4_9AGAR</name>
<keyword evidence="3" id="KW-1185">Reference proteome</keyword>
<proteinExistence type="inferred from homology"/>
<dbReference type="InterPro" id="IPR012475">
    <property type="entry name" value="Fungal_lectin"/>
</dbReference>
<evidence type="ECO:0000313" key="2">
    <source>
        <dbReference type="EMBL" id="KAJ3730943.1"/>
    </source>
</evidence>
<dbReference type="Pfam" id="PF07938">
    <property type="entry name" value="Fungal_lectin"/>
    <property type="match status" value="1"/>
</dbReference>
<dbReference type="EMBL" id="JANVFO010000034">
    <property type="protein sequence ID" value="KAJ3730943.1"/>
    <property type="molecule type" value="Genomic_DNA"/>
</dbReference>
<reference evidence="2" key="2">
    <citation type="journal article" date="2023" name="Proc. Natl. Acad. Sci. U.S.A.">
        <title>A global phylogenomic analysis of the shiitake genus Lentinula.</title>
        <authorList>
            <person name="Sierra-Patev S."/>
            <person name="Min B."/>
            <person name="Naranjo-Ortiz M."/>
            <person name="Looney B."/>
            <person name="Konkel Z."/>
            <person name="Slot J.C."/>
            <person name="Sakamoto Y."/>
            <person name="Steenwyk J.L."/>
            <person name="Rokas A."/>
            <person name="Carro J."/>
            <person name="Camarero S."/>
            <person name="Ferreira P."/>
            <person name="Molpeceres G."/>
            <person name="Ruiz-Duenas F.J."/>
            <person name="Serrano A."/>
            <person name="Henrissat B."/>
            <person name="Drula E."/>
            <person name="Hughes K.W."/>
            <person name="Mata J.L."/>
            <person name="Ishikawa N.K."/>
            <person name="Vargas-Isla R."/>
            <person name="Ushijima S."/>
            <person name="Smith C.A."/>
            <person name="Donoghue J."/>
            <person name="Ahrendt S."/>
            <person name="Andreopoulos W."/>
            <person name="He G."/>
            <person name="LaButti K."/>
            <person name="Lipzen A."/>
            <person name="Ng V."/>
            <person name="Riley R."/>
            <person name="Sandor L."/>
            <person name="Barry K."/>
            <person name="Martinez A.T."/>
            <person name="Xiao Y."/>
            <person name="Gibbons J.G."/>
            <person name="Terashima K."/>
            <person name="Grigoriev I.V."/>
            <person name="Hibbett D."/>
        </authorList>
    </citation>
    <scope>NUCLEOTIDE SEQUENCE</scope>
    <source>
        <strain evidence="2">ET3784</strain>
    </source>
</reference>